<organism evidence="2 3">
    <name type="scientific">Lacticaseibacillus paracasei subsp. paracasei 8700:2</name>
    <dbReference type="NCBI Taxonomy" id="537973"/>
    <lineage>
        <taxon>Bacteria</taxon>
        <taxon>Bacillati</taxon>
        <taxon>Bacillota</taxon>
        <taxon>Bacilli</taxon>
        <taxon>Lactobacillales</taxon>
        <taxon>Lactobacillaceae</taxon>
        <taxon>Lacticaseibacillus</taxon>
    </lineage>
</organism>
<dbReference type="KEGG" id="lpi:LBPG_00042"/>
<accession>A0A826HMA4</accession>
<evidence type="ECO:0000256" key="1">
    <source>
        <dbReference type="SAM" id="MobiDB-lite"/>
    </source>
</evidence>
<proteinExistence type="predicted"/>
<feature type="region of interest" description="Disordered" evidence="1">
    <location>
        <begin position="376"/>
        <end position="413"/>
    </location>
</feature>
<dbReference type="Proteomes" id="UP000015927">
    <property type="component" value="Chromosome"/>
</dbReference>
<dbReference type="RefSeq" id="WP_003657863.1">
    <property type="nucleotide sequence ID" value="NC_022112.1"/>
</dbReference>
<dbReference type="InterPro" id="IPR006944">
    <property type="entry name" value="Phage/GTA_portal"/>
</dbReference>
<feature type="compositionally biased region" description="Acidic residues" evidence="1">
    <location>
        <begin position="400"/>
        <end position="413"/>
    </location>
</feature>
<dbReference type="Pfam" id="PF04860">
    <property type="entry name" value="Phage_portal"/>
    <property type="match status" value="1"/>
</dbReference>
<protein>
    <submittedName>
        <fullName evidence="2">Phage portal protein</fullName>
    </submittedName>
</protein>
<dbReference type="EMBL" id="CP002391">
    <property type="protein sequence ID" value="EEQ64593.1"/>
    <property type="molecule type" value="Genomic_DNA"/>
</dbReference>
<evidence type="ECO:0000313" key="2">
    <source>
        <dbReference type="EMBL" id="EEQ64593.1"/>
    </source>
</evidence>
<reference evidence="2 3" key="1">
    <citation type="submission" date="2010-12" db="EMBL/GenBank/DDBJ databases">
        <title>The Genome Sequence of Lactobacillus paracasei subsp. paracasei strain 8700:2.</title>
        <authorList>
            <consortium name="The Broad Institute Genome Sequencing Platform"/>
            <person name="Ward D."/>
            <person name="Earl A."/>
            <person name="Feldgarden M."/>
            <person name="Young S.K."/>
            <person name="Gargeya S."/>
            <person name="Zeng Q."/>
            <person name="Alvarado L."/>
            <person name="Berlin A."/>
            <person name="Bochicchio J."/>
            <person name="Chapman S.B."/>
            <person name="Chen Z."/>
            <person name="Freedman E."/>
            <person name="Gellesch M."/>
            <person name="Goldberg J."/>
            <person name="Griggs A."/>
            <person name="Gujja S."/>
            <person name="Heilman E."/>
            <person name="Heiman D."/>
            <person name="Howarth C."/>
            <person name="Mehta T."/>
            <person name="Neiman D."/>
            <person name="Pearson M."/>
            <person name="Roberts A."/>
            <person name="Saif S."/>
            <person name="Shea T."/>
            <person name="Shenoy N."/>
            <person name="Sisk P."/>
            <person name="Stolte C."/>
            <person name="Sykes S."/>
            <person name="White J."/>
            <person name="Yandava C."/>
            <person name="Saulnier D."/>
            <person name="Haas B."/>
            <person name="Nusbaum C."/>
            <person name="Birren B."/>
        </authorList>
    </citation>
    <scope>NUCLEOTIDE SEQUENCE [LARGE SCALE GENOMIC DNA]</scope>
    <source>
        <strain evidence="2 3">8700:2</strain>
    </source>
</reference>
<gene>
    <name evidence="2" type="ORF">LBPG_00042</name>
</gene>
<dbReference type="AlphaFoldDB" id="A0A826HMA4"/>
<sequence length="413" mass="45918">MAFWNNLFHRKNSGVTVTPEYKLVTNYGNGFFGWNGKVYESDIIRSAIEVKATTIGKAVAKHIRSGAGDSIAVNPDVYIQFLLSDPNPLMSGQMLQEKMITQLELNNNAFAFVQNDPNGMPTAIWPIVANSVEAIQDNQGNLYLKFYMPNAQTYTFPYSQVIHLRKDFNKDEIFGESNGPTLAPLMEIVTTTDQGIVSAIKNSAAVRWLLKFNTAMRPEDIEKNTKAFVASYLQTQKDQDSIGAAGVDAKTNATQLQPTDFVPNAKQMDATVDRIYSIFHTNKAIVQSSYTENQWISYYESQVEPVIRQMSEQWTSRLFNRRQRSFGNSIVFESSDLSYASMQTKLSLVQLVDRAVMTPNELRGFFNLSPVPDGDKMLLRKDTGTVPSATGSDGAPDPTEGGDDNDDSGTDQG</sequence>
<evidence type="ECO:0000313" key="3">
    <source>
        <dbReference type="Proteomes" id="UP000015927"/>
    </source>
</evidence>
<name>A0A826HMA4_LACPA</name>
<dbReference type="GeneID" id="57089522"/>